<dbReference type="AlphaFoldDB" id="A0A6P1ZIS0"/>
<dbReference type="Proteomes" id="UP000503251">
    <property type="component" value="Chromosome"/>
</dbReference>
<organism evidence="2 3">
    <name type="scientific">Oceanidesulfovibrio marinus</name>
    <dbReference type="NCBI Taxonomy" id="370038"/>
    <lineage>
        <taxon>Bacteria</taxon>
        <taxon>Pseudomonadati</taxon>
        <taxon>Thermodesulfobacteriota</taxon>
        <taxon>Desulfovibrionia</taxon>
        <taxon>Desulfovibrionales</taxon>
        <taxon>Desulfovibrionaceae</taxon>
        <taxon>Oceanidesulfovibrio</taxon>
    </lineage>
</organism>
<proteinExistence type="predicted"/>
<evidence type="ECO:0000313" key="1">
    <source>
        <dbReference type="EMBL" id="QJT07861.1"/>
    </source>
</evidence>
<evidence type="ECO:0000313" key="3">
    <source>
        <dbReference type="Proteomes" id="UP000434052"/>
    </source>
</evidence>
<reference evidence="2 3" key="1">
    <citation type="submission" date="2018-06" db="EMBL/GenBank/DDBJ databases">
        <title>Complete genome of Desulfovibrio marinus P48SEP.</title>
        <authorList>
            <person name="Crispim J.S."/>
            <person name="Vidigal P.M.P."/>
            <person name="Silva L.C.F."/>
            <person name="Araujo L.C."/>
            <person name="Laguardia C.N."/>
            <person name="Dias R.S."/>
            <person name="Sousa M.P."/>
            <person name="Paula S.O."/>
            <person name="Silva C."/>
        </authorList>
    </citation>
    <scope>NUCLEOTIDE SEQUENCE [LARGE SCALE GENOMIC DNA]</scope>
    <source>
        <strain evidence="2 3">P48SEP</strain>
    </source>
</reference>
<evidence type="ECO:0000313" key="4">
    <source>
        <dbReference type="Proteomes" id="UP000503251"/>
    </source>
</evidence>
<gene>
    <name evidence="2" type="ORF">DQK91_11875</name>
    <name evidence="1" type="ORF">E8L03_02480</name>
</gene>
<name>A0A6P1ZIS0_9BACT</name>
<dbReference type="RefSeq" id="WP_144305580.1">
    <property type="nucleotide sequence ID" value="NZ_CP039543.1"/>
</dbReference>
<reference evidence="1 4" key="2">
    <citation type="submission" date="2019-04" db="EMBL/GenBank/DDBJ databases">
        <title>Isolation and culture of sulfate reducing bacteria from the cold seep of the South China Sea.</title>
        <authorList>
            <person name="Sun C."/>
            <person name="Liu R."/>
        </authorList>
    </citation>
    <scope>NUCLEOTIDE SEQUENCE [LARGE SCALE GENOMIC DNA]</scope>
    <source>
        <strain evidence="1 4">CS1</strain>
    </source>
</reference>
<keyword evidence="4" id="KW-1185">Reference proteome</keyword>
<dbReference type="EMBL" id="QMIF01000007">
    <property type="protein sequence ID" value="TVM33358.1"/>
    <property type="molecule type" value="Genomic_DNA"/>
</dbReference>
<evidence type="ECO:0000313" key="2">
    <source>
        <dbReference type="EMBL" id="TVM33358.1"/>
    </source>
</evidence>
<accession>A0A6P1ZIS0</accession>
<protein>
    <submittedName>
        <fullName evidence="2">Uncharacterized protein</fullName>
    </submittedName>
</protein>
<dbReference type="PROSITE" id="PS51257">
    <property type="entry name" value="PROKAR_LIPOPROTEIN"/>
    <property type="match status" value="1"/>
</dbReference>
<dbReference type="OrthoDB" id="5460083at2"/>
<sequence length="98" mass="11199">MRIPTSILITVLMILWALSIAGCDGVYRQPANAEVASVPYNEQSLWNLYRARDYMAQGRYEIAREHLALARSSARTQEMQQLLDREMASVNAAIRSRR</sequence>
<dbReference type="Proteomes" id="UP000434052">
    <property type="component" value="Unassembled WGS sequence"/>
</dbReference>
<dbReference type="EMBL" id="CP039543">
    <property type="protein sequence ID" value="QJT07861.1"/>
    <property type="molecule type" value="Genomic_DNA"/>
</dbReference>